<organism evidence="1 2">
    <name type="scientific">Candidatus Uhrbacteria bacterium RIFCSPLOWO2_02_FULL_49_11</name>
    <dbReference type="NCBI Taxonomy" id="1802409"/>
    <lineage>
        <taxon>Bacteria</taxon>
        <taxon>Candidatus Uhriibacteriota</taxon>
    </lineage>
</organism>
<evidence type="ECO:0000313" key="2">
    <source>
        <dbReference type="Proteomes" id="UP000178264"/>
    </source>
</evidence>
<dbReference type="GO" id="GO:0006355">
    <property type="term" value="P:regulation of DNA-templated transcription"/>
    <property type="evidence" value="ECO:0007669"/>
    <property type="project" value="InterPro"/>
</dbReference>
<protein>
    <recommendedName>
        <fullName evidence="3">Ribbon-helix-helix protein CopG domain-containing protein</fullName>
    </recommendedName>
</protein>
<accession>A0A1F7VD66</accession>
<sequence>MPQTSPTHQRLNITLPHDTVRLLDRVSPAGERSRMIDEAVRWFIADKGRQKLRERLKEGATVRAQRDLELAADWFSLEEEAWKPAHQ</sequence>
<dbReference type="InterPro" id="IPR013321">
    <property type="entry name" value="Arc_rbn_hlx_hlx"/>
</dbReference>
<evidence type="ECO:0000313" key="1">
    <source>
        <dbReference type="EMBL" id="OGL88500.1"/>
    </source>
</evidence>
<dbReference type="EMBL" id="MGER01000028">
    <property type="protein sequence ID" value="OGL88500.1"/>
    <property type="molecule type" value="Genomic_DNA"/>
</dbReference>
<evidence type="ECO:0008006" key="3">
    <source>
        <dbReference type="Google" id="ProtNLM"/>
    </source>
</evidence>
<proteinExistence type="predicted"/>
<comment type="caution">
    <text evidence="1">The sequence shown here is derived from an EMBL/GenBank/DDBJ whole genome shotgun (WGS) entry which is preliminary data.</text>
</comment>
<dbReference type="Gene3D" id="1.10.1220.10">
    <property type="entry name" value="Met repressor-like"/>
    <property type="match status" value="1"/>
</dbReference>
<dbReference type="Proteomes" id="UP000178264">
    <property type="component" value="Unassembled WGS sequence"/>
</dbReference>
<dbReference type="AlphaFoldDB" id="A0A1F7VD66"/>
<name>A0A1F7VD66_9BACT</name>
<reference evidence="1 2" key="1">
    <citation type="journal article" date="2016" name="Nat. Commun.">
        <title>Thousands of microbial genomes shed light on interconnected biogeochemical processes in an aquifer system.</title>
        <authorList>
            <person name="Anantharaman K."/>
            <person name="Brown C.T."/>
            <person name="Hug L.A."/>
            <person name="Sharon I."/>
            <person name="Castelle C.J."/>
            <person name="Probst A.J."/>
            <person name="Thomas B.C."/>
            <person name="Singh A."/>
            <person name="Wilkins M.J."/>
            <person name="Karaoz U."/>
            <person name="Brodie E.L."/>
            <person name="Williams K.H."/>
            <person name="Hubbard S.S."/>
            <person name="Banfield J.F."/>
        </authorList>
    </citation>
    <scope>NUCLEOTIDE SEQUENCE [LARGE SCALE GENOMIC DNA]</scope>
</reference>
<gene>
    <name evidence="1" type="ORF">A3I42_00120</name>
</gene>